<evidence type="ECO:0000313" key="1">
    <source>
        <dbReference type="EMBL" id="SCG85088.1"/>
    </source>
</evidence>
<sequence length="93" mass="9743">MNPKKSGAVFIILMVALLAYGFGSFVNVVGVGNDVDIVGIMPDLNLTGSEQISSIGDTSFKPAHIQKMVLNVTNNTTVVSNVTNSTVTNNTSI</sequence>
<protein>
    <submittedName>
        <fullName evidence="1">Region of a membrane-bound protein predicted to be embedded in the membrane</fullName>
    </submittedName>
</protein>
<name>A0A1D3L0K4_9EURY</name>
<evidence type="ECO:0000313" key="2">
    <source>
        <dbReference type="Proteomes" id="UP000094707"/>
    </source>
</evidence>
<dbReference type="Proteomes" id="UP000094707">
    <property type="component" value="Chromosome I"/>
</dbReference>
<dbReference type="GeneID" id="30411370"/>
<dbReference type="AlphaFoldDB" id="A0A1D3L0K4"/>
<dbReference type="EMBL" id="LT607756">
    <property type="protein sequence ID" value="SCG85088.1"/>
    <property type="molecule type" value="Genomic_DNA"/>
</dbReference>
<organism evidence="1 2">
    <name type="scientific">Methanobacterium congolense</name>
    <dbReference type="NCBI Taxonomy" id="118062"/>
    <lineage>
        <taxon>Archaea</taxon>
        <taxon>Methanobacteriati</taxon>
        <taxon>Methanobacteriota</taxon>
        <taxon>Methanomada group</taxon>
        <taxon>Methanobacteria</taxon>
        <taxon>Methanobacteriales</taxon>
        <taxon>Methanobacteriaceae</taxon>
        <taxon>Methanobacterium</taxon>
    </lineage>
</organism>
<dbReference type="KEGG" id="mcub:MCBB_0512"/>
<dbReference type="OrthoDB" id="71028at2157"/>
<keyword evidence="2" id="KW-1185">Reference proteome</keyword>
<gene>
    <name evidence="1" type="ORF">MCBB_0512</name>
</gene>
<proteinExistence type="predicted"/>
<accession>A0A1D3L0K4</accession>
<dbReference type="RefSeq" id="WP_071906284.1">
    <property type="nucleotide sequence ID" value="NZ_LT607756.1"/>
</dbReference>
<reference evidence="1 2" key="1">
    <citation type="submission" date="2016-08" db="EMBL/GenBank/DDBJ databases">
        <authorList>
            <person name="Seilhamer J.J."/>
        </authorList>
    </citation>
    <scope>NUCLEOTIDE SEQUENCE [LARGE SCALE GENOMIC DNA]</scope>
    <source>
        <strain evidence="1">Buetzberg</strain>
    </source>
</reference>